<evidence type="ECO:0000313" key="3">
    <source>
        <dbReference type="Proteomes" id="UP000001306"/>
    </source>
</evidence>
<gene>
    <name evidence="2" type="ordered locus">Lxx07715</name>
</gene>
<evidence type="ECO:0000259" key="1">
    <source>
        <dbReference type="Pfam" id="PF05713"/>
    </source>
</evidence>
<organism evidence="2 3">
    <name type="scientific">Leifsonia xyli subsp. xyli (strain CTCB07)</name>
    <dbReference type="NCBI Taxonomy" id="281090"/>
    <lineage>
        <taxon>Bacteria</taxon>
        <taxon>Bacillati</taxon>
        <taxon>Actinomycetota</taxon>
        <taxon>Actinomycetes</taxon>
        <taxon>Micrococcales</taxon>
        <taxon>Microbacteriaceae</taxon>
        <taxon>Leifsonia</taxon>
    </lineage>
</organism>
<dbReference type="AlphaFoldDB" id="Q6AG08"/>
<dbReference type="KEGG" id="lxx:Lxx07715"/>
<name>Q6AG08_LEIXX</name>
<protein>
    <recommendedName>
        <fullName evidence="1">Bacterial mobilisation domain-containing protein</fullName>
    </recommendedName>
</protein>
<proteinExistence type="predicted"/>
<keyword evidence="3" id="KW-1185">Reference proteome</keyword>
<dbReference type="Proteomes" id="UP000001306">
    <property type="component" value="Chromosome"/>
</dbReference>
<dbReference type="Pfam" id="PF05713">
    <property type="entry name" value="MobC"/>
    <property type="match status" value="1"/>
</dbReference>
<dbReference type="HOGENOM" id="CLU_137404_2_0_11"/>
<dbReference type="InterPro" id="IPR008687">
    <property type="entry name" value="MobC"/>
</dbReference>
<feature type="domain" description="Bacterial mobilisation" evidence="1">
    <location>
        <begin position="77"/>
        <end position="113"/>
    </location>
</feature>
<reference evidence="2 3" key="1">
    <citation type="journal article" date="2004" name="Mol. Plant Microbe Interact.">
        <title>The genome sequence of the Gram-positive sugarcane pathogen Leifsonia xyli subsp. xyli.</title>
        <authorList>
            <person name="Monteiro-Vitorello C.B."/>
            <person name="Camargo L.E.A."/>
            <person name="Van Sluys M.A."/>
            <person name="Kitajima J.P."/>
            <person name="Truffi D."/>
            <person name="do Amaral A.M."/>
            <person name="Harakava R."/>
            <person name="de Oliveira J.C.F."/>
            <person name="Wood D."/>
            <person name="de Oliveira M.C."/>
            <person name="Miyaki C.Y."/>
            <person name="Takita M.A."/>
            <person name="da Silva A.C.R."/>
            <person name="Furlan L.R."/>
            <person name="Carraro D.M."/>
            <person name="Camarotte G."/>
            <person name="Almeida N.F. Jr."/>
            <person name="Carrer H."/>
            <person name="Coutinho L.L."/>
            <person name="El-Dorry H.A."/>
            <person name="Ferro M.I.T."/>
            <person name="Gagliardi P.R."/>
            <person name="Giglioti E."/>
            <person name="Goldman M.H.S."/>
            <person name="Goldman G.H."/>
            <person name="Kimura E.T."/>
            <person name="Ferro E.S."/>
            <person name="Kuramae E.E."/>
            <person name="Lemos E.G.M."/>
            <person name="Lemos M.V.F."/>
            <person name="Mauro S.M.Z."/>
            <person name="Machado M.A."/>
            <person name="Marino C.L."/>
            <person name="Menck C.F."/>
            <person name="Nunes L.R."/>
            <person name="Oliveira R.C."/>
            <person name="Pereira G.G."/>
            <person name="Siqueira W."/>
            <person name="de Souza A.A."/>
            <person name="Tsai S.M."/>
            <person name="Zanca A.S."/>
            <person name="Simpson A.J.G."/>
            <person name="Brumbley S.M."/>
            <person name="Setubal J.C."/>
        </authorList>
    </citation>
    <scope>NUCLEOTIDE SEQUENCE [LARGE SCALE GENOMIC DNA]</scope>
    <source>
        <strain evidence="2 3">CTCB07</strain>
    </source>
</reference>
<dbReference type="EMBL" id="AE016822">
    <property type="protein sequence ID" value="AAT88687.1"/>
    <property type="molecule type" value="Genomic_DNA"/>
</dbReference>
<evidence type="ECO:0000313" key="2">
    <source>
        <dbReference type="EMBL" id="AAT88687.1"/>
    </source>
</evidence>
<sequence>MGFQPNPGRRNIVEAVNRSRPVRKILSFSAAEWERVERRIRLVGARSFEAFARQVVLEGEVRVTAIAFDPAEMRVALSRIGNNVNQIAALANTEENATFEQVQAVRKLLVELQGVVTHAVDTVEARS</sequence>
<dbReference type="eggNOG" id="ENOG5033BM9">
    <property type="taxonomic scope" value="Bacteria"/>
</dbReference>
<accession>Q6AG08</accession>